<accession>A0A1Z4MUG5</accession>
<reference evidence="1 2" key="1">
    <citation type="submission" date="2017-06" db="EMBL/GenBank/DDBJ databases">
        <title>Genome sequencing of cyanobaciteial culture collection at National Institute for Environmental Studies (NIES).</title>
        <authorList>
            <person name="Hirose Y."/>
            <person name="Shimura Y."/>
            <person name="Fujisawa T."/>
            <person name="Nakamura Y."/>
            <person name="Kawachi M."/>
        </authorList>
    </citation>
    <scope>NUCLEOTIDE SEQUENCE [LARGE SCALE GENOMIC DNA]</scope>
    <source>
        <strain evidence="1 2">NIES-37</strain>
    </source>
</reference>
<dbReference type="Proteomes" id="UP000218785">
    <property type="component" value="Chromosome"/>
</dbReference>
<gene>
    <name evidence="1" type="ORF">NIES37_10520</name>
</gene>
<name>A0A1Z4MUG5_9CYAN</name>
<keyword evidence="2" id="KW-1185">Reference proteome</keyword>
<evidence type="ECO:0000313" key="1">
    <source>
        <dbReference type="EMBL" id="BAY97115.1"/>
    </source>
</evidence>
<dbReference type="EMBL" id="AP018248">
    <property type="protein sequence ID" value="BAY97115.1"/>
    <property type="molecule type" value="Genomic_DNA"/>
</dbReference>
<sequence>MSNEWLTCLLTCYSGIGTRVLKILISDVLGNLQGQS</sequence>
<protein>
    <submittedName>
        <fullName evidence="1">Uncharacterized protein</fullName>
    </submittedName>
</protein>
<dbReference type="KEGG" id="ttq:NIES37_10520"/>
<proteinExistence type="predicted"/>
<evidence type="ECO:0000313" key="2">
    <source>
        <dbReference type="Proteomes" id="UP000218785"/>
    </source>
</evidence>
<organism evidence="1 2">
    <name type="scientific">Tolypothrix tenuis PCC 7101</name>
    <dbReference type="NCBI Taxonomy" id="231146"/>
    <lineage>
        <taxon>Bacteria</taxon>
        <taxon>Bacillati</taxon>
        <taxon>Cyanobacteriota</taxon>
        <taxon>Cyanophyceae</taxon>
        <taxon>Nostocales</taxon>
        <taxon>Tolypothrichaceae</taxon>
        <taxon>Tolypothrix</taxon>
    </lineage>
</organism>
<dbReference type="AlphaFoldDB" id="A0A1Z4MUG5"/>